<dbReference type="AlphaFoldDB" id="A0AAE3Y9F8"/>
<name>A0AAE3Y9F8_9FLAO</name>
<protein>
    <submittedName>
        <fullName evidence="1">Uncharacterized protein</fullName>
    </submittedName>
</protein>
<comment type="caution">
    <text evidence="1">The sequence shown here is derived from an EMBL/GenBank/DDBJ whole genome shotgun (WGS) entry which is preliminary data.</text>
</comment>
<reference evidence="1" key="1">
    <citation type="submission" date="2023-07" db="EMBL/GenBank/DDBJ databases">
        <title>Sorghum-associated microbial communities from plants grown in Nebraska, USA.</title>
        <authorList>
            <person name="Schachtman D."/>
        </authorList>
    </citation>
    <scope>NUCLEOTIDE SEQUENCE</scope>
    <source>
        <strain evidence="1">DS2360</strain>
    </source>
</reference>
<accession>A0AAE3Y9F8</accession>
<dbReference type="EMBL" id="JAVDQY010000001">
    <property type="protein sequence ID" value="MDR6525998.1"/>
    <property type="molecule type" value="Genomic_DNA"/>
</dbReference>
<gene>
    <name evidence="1" type="ORF">J2787_001368</name>
</gene>
<sequence>MISKEEADLLEQLTPLVFKNFETPGSKINAVEVIKIL</sequence>
<organism evidence="1 2">
    <name type="scientific">Chryseobacterium rhizosphaerae</name>
    <dbReference type="NCBI Taxonomy" id="395937"/>
    <lineage>
        <taxon>Bacteria</taxon>
        <taxon>Pseudomonadati</taxon>
        <taxon>Bacteroidota</taxon>
        <taxon>Flavobacteriia</taxon>
        <taxon>Flavobacteriales</taxon>
        <taxon>Weeksellaceae</taxon>
        <taxon>Chryseobacterium group</taxon>
        <taxon>Chryseobacterium</taxon>
    </lineage>
</organism>
<dbReference type="Proteomes" id="UP001184861">
    <property type="component" value="Unassembled WGS sequence"/>
</dbReference>
<evidence type="ECO:0000313" key="2">
    <source>
        <dbReference type="Proteomes" id="UP001184861"/>
    </source>
</evidence>
<proteinExistence type="predicted"/>
<evidence type="ECO:0000313" key="1">
    <source>
        <dbReference type="EMBL" id="MDR6525998.1"/>
    </source>
</evidence>